<accession>A0ABS3JBF1</accession>
<sequence length="127" mass="14806">MNNLLVTIPKGRFKTFEAAERVLRRCDGVTDWGEEEGSEWLWFVRMAKAPKKDLTDSVCFLIYDGRVRGYFHIISSTPAQEWIDKGYLMEEKTSTHAVALANWVSLPKEEQVEMRGFQGWRYTSLRP</sequence>
<dbReference type="EMBL" id="JAFMYW010000001">
    <property type="protein sequence ID" value="MBO0947304.1"/>
    <property type="molecule type" value="Genomic_DNA"/>
</dbReference>
<name>A0ABS3JBF1_9BACT</name>
<evidence type="ECO:0000313" key="1">
    <source>
        <dbReference type="EMBL" id="MBO0947304.1"/>
    </source>
</evidence>
<dbReference type="Proteomes" id="UP000664628">
    <property type="component" value="Unassembled WGS sequence"/>
</dbReference>
<protein>
    <recommendedName>
        <fullName evidence="3">DUF551 domain-containing protein</fullName>
    </recommendedName>
</protein>
<reference evidence="1 2" key="1">
    <citation type="submission" date="2021-03" db="EMBL/GenBank/DDBJ databases">
        <title>Fibrella sp. HMF5405 genome sequencing and assembly.</title>
        <authorList>
            <person name="Kang H."/>
            <person name="Kim H."/>
            <person name="Bae S."/>
            <person name="Joh K."/>
        </authorList>
    </citation>
    <scope>NUCLEOTIDE SEQUENCE [LARGE SCALE GENOMIC DNA]</scope>
    <source>
        <strain evidence="1 2">HMF5405</strain>
    </source>
</reference>
<evidence type="ECO:0008006" key="3">
    <source>
        <dbReference type="Google" id="ProtNLM"/>
    </source>
</evidence>
<organism evidence="1 2">
    <name type="scientific">Fibrella forsythiae</name>
    <dbReference type="NCBI Taxonomy" id="2817061"/>
    <lineage>
        <taxon>Bacteria</taxon>
        <taxon>Pseudomonadati</taxon>
        <taxon>Bacteroidota</taxon>
        <taxon>Cytophagia</taxon>
        <taxon>Cytophagales</taxon>
        <taxon>Spirosomataceae</taxon>
        <taxon>Fibrella</taxon>
    </lineage>
</organism>
<comment type="caution">
    <text evidence="1">The sequence shown here is derived from an EMBL/GenBank/DDBJ whole genome shotgun (WGS) entry which is preliminary data.</text>
</comment>
<gene>
    <name evidence="1" type="ORF">J2I46_01835</name>
</gene>
<evidence type="ECO:0000313" key="2">
    <source>
        <dbReference type="Proteomes" id="UP000664628"/>
    </source>
</evidence>
<keyword evidence="2" id="KW-1185">Reference proteome</keyword>
<proteinExistence type="predicted"/>
<dbReference type="RefSeq" id="WP_207327220.1">
    <property type="nucleotide sequence ID" value="NZ_JAFMYW010000001.1"/>
</dbReference>